<evidence type="ECO:0000313" key="1">
    <source>
        <dbReference type="EMBL" id="KAJ9097141.1"/>
    </source>
</evidence>
<sequence>MSLQYTIHFQPRISSLSLTITDLDPCLLAAFQQICVESTPEEEGGLAIVLSHNDPYSTAATTVRIPISVHGGGGGGAGRLVPQQQQRRQTIALHPAKDSYECKIPCFPPLAGANHNNEERLGNTLDILVPPLSAEVLNKAHVSAARCKACGEVVWCAAAGVTTSIHHNTMSSSLPLLSGDCTAPPGKRQRRTSTSPPIPPPRPPPTYTFRALPSAHWHESSEAWLCHPSGAFTAKIQAQMERGWWPCDGVGLVAERVDLHVERSGCMFVLAAVQAGQWMVAAGG</sequence>
<accession>A0ACC2VE53</accession>
<dbReference type="Proteomes" id="UP001227268">
    <property type="component" value="Unassembled WGS sequence"/>
</dbReference>
<gene>
    <name evidence="1" type="ORF">QFC21_004810</name>
</gene>
<reference evidence="1" key="1">
    <citation type="submission" date="2023-04" db="EMBL/GenBank/DDBJ databases">
        <title>Draft Genome sequencing of Naganishia species isolated from polar environments using Oxford Nanopore Technology.</title>
        <authorList>
            <person name="Leo P."/>
            <person name="Venkateswaran K."/>
        </authorList>
    </citation>
    <scope>NUCLEOTIDE SEQUENCE</scope>
    <source>
        <strain evidence="1">MNA-CCFEE 5423</strain>
    </source>
</reference>
<organism evidence="1 2">
    <name type="scientific">Naganishia friedmannii</name>
    <dbReference type="NCBI Taxonomy" id="89922"/>
    <lineage>
        <taxon>Eukaryota</taxon>
        <taxon>Fungi</taxon>
        <taxon>Dikarya</taxon>
        <taxon>Basidiomycota</taxon>
        <taxon>Agaricomycotina</taxon>
        <taxon>Tremellomycetes</taxon>
        <taxon>Filobasidiales</taxon>
        <taxon>Filobasidiaceae</taxon>
        <taxon>Naganishia</taxon>
    </lineage>
</organism>
<keyword evidence="2" id="KW-1185">Reference proteome</keyword>
<name>A0ACC2VE53_9TREE</name>
<dbReference type="EMBL" id="JASBWT010000017">
    <property type="protein sequence ID" value="KAJ9097141.1"/>
    <property type="molecule type" value="Genomic_DNA"/>
</dbReference>
<comment type="caution">
    <text evidence="1">The sequence shown here is derived from an EMBL/GenBank/DDBJ whole genome shotgun (WGS) entry which is preliminary data.</text>
</comment>
<evidence type="ECO:0000313" key="2">
    <source>
        <dbReference type="Proteomes" id="UP001227268"/>
    </source>
</evidence>
<proteinExistence type="predicted"/>
<protein>
    <submittedName>
        <fullName evidence="1">Uncharacterized protein</fullName>
    </submittedName>
</protein>